<dbReference type="GO" id="GO:0003735">
    <property type="term" value="F:structural constituent of ribosome"/>
    <property type="evidence" value="ECO:0007669"/>
    <property type="project" value="InterPro"/>
</dbReference>
<accession>A0A1I7RNF7</accession>
<evidence type="ECO:0000256" key="5">
    <source>
        <dbReference type="ARBA" id="ARBA00023274"/>
    </source>
</evidence>
<reference evidence="11" key="1">
    <citation type="submission" date="2016-11" db="UniProtKB">
        <authorList>
            <consortium name="WormBaseParasite"/>
        </authorList>
    </citation>
    <scope>IDENTIFICATION</scope>
</reference>
<dbReference type="eggNOG" id="ENOG502RZIC">
    <property type="taxonomic scope" value="Eukaryota"/>
</dbReference>
<evidence type="ECO:0000256" key="2">
    <source>
        <dbReference type="ARBA" id="ARBA00009864"/>
    </source>
</evidence>
<dbReference type="PANTHER" id="PTHR15925">
    <property type="entry name" value="MITOCHONDRIAL RIBOSOMAL PROTEIN S23"/>
    <property type="match status" value="1"/>
</dbReference>
<evidence type="ECO:0000313" key="10">
    <source>
        <dbReference type="Proteomes" id="UP000659654"/>
    </source>
</evidence>
<dbReference type="GO" id="GO:0006412">
    <property type="term" value="P:translation"/>
    <property type="evidence" value="ECO:0007669"/>
    <property type="project" value="InterPro"/>
</dbReference>
<evidence type="ECO:0000256" key="6">
    <source>
        <dbReference type="ARBA" id="ARBA00035137"/>
    </source>
</evidence>
<dbReference type="GO" id="GO:0005739">
    <property type="term" value="C:mitochondrion"/>
    <property type="evidence" value="ECO:0007669"/>
    <property type="project" value="InterPro"/>
</dbReference>
<dbReference type="InterPro" id="IPR023611">
    <property type="entry name" value="mS23_dom_met"/>
</dbReference>
<dbReference type="InterPro" id="IPR059242">
    <property type="entry name" value="mS23_dom"/>
</dbReference>
<evidence type="ECO:0000313" key="9">
    <source>
        <dbReference type="Proteomes" id="UP000095284"/>
    </source>
</evidence>
<dbReference type="InterPro" id="IPR019520">
    <property type="entry name" value="Ribosomal_mS23_met"/>
</dbReference>
<dbReference type="EMBL" id="CAJFCV020000005">
    <property type="protein sequence ID" value="CAG9123966.1"/>
    <property type="molecule type" value="Genomic_DNA"/>
</dbReference>
<sequence>MAQQFTRVEKAAPIFQRVSGLIRAGQLKWEDRPLWFDIYVLCPPVTEPVWNVEMPKKNECVRKLLYPEDNIRAKFYKTYGSPGIINLHSGSKTKTISQTFIETYQRLQSERSELSEDQLFEETSKILIEDGIKLRKRTPRN</sequence>
<dbReference type="CDD" id="cd23701">
    <property type="entry name" value="At1g26750"/>
    <property type="match status" value="1"/>
</dbReference>
<feature type="domain" description="Small ribosomal subunit protein mS23 conserved" evidence="7">
    <location>
        <begin position="6"/>
        <end position="130"/>
    </location>
</feature>
<comment type="similarity">
    <text evidence="2">Belongs to the mitochondrion-specific ribosomal protein mS23 family.</text>
</comment>
<dbReference type="GO" id="GO:0005840">
    <property type="term" value="C:ribosome"/>
    <property type="evidence" value="ECO:0007669"/>
    <property type="project" value="InterPro"/>
</dbReference>
<dbReference type="EMBL" id="CAJFDI010000005">
    <property type="protein sequence ID" value="CAD5232080.1"/>
    <property type="molecule type" value="Genomic_DNA"/>
</dbReference>
<dbReference type="Proteomes" id="UP000659654">
    <property type="component" value="Unassembled WGS sequence"/>
</dbReference>
<organism evidence="9 11">
    <name type="scientific">Bursaphelenchus xylophilus</name>
    <name type="common">Pinewood nematode worm</name>
    <name type="synonym">Aphelenchoides xylophilus</name>
    <dbReference type="NCBI Taxonomy" id="6326"/>
    <lineage>
        <taxon>Eukaryota</taxon>
        <taxon>Metazoa</taxon>
        <taxon>Ecdysozoa</taxon>
        <taxon>Nematoda</taxon>
        <taxon>Chromadorea</taxon>
        <taxon>Rhabditida</taxon>
        <taxon>Tylenchina</taxon>
        <taxon>Tylenchomorpha</taxon>
        <taxon>Aphelenchoidea</taxon>
        <taxon>Aphelenchoididae</taxon>
        <taxon>Bursaphelenchus</taxon>
    </lineage>
</organism>
<name>A0A1I7RNF7_BURXY</name>
<evidence type="ECO:0000259" key="7">
    <source>
        <dbReference type="Pfam" id="PF10484"/>
    </source>
</evidence>
<dbReference type="Proteomes" id="UP000582659">
    <property type="component" value="Unassembled WGS sequence"/>
</dbReference>
<keyword evidence="3" id="KW-0689">Ribosomal protein</keyword>
<keyword evidence="4" id="KW-0496">Mitochondrion</keyword>
<reference evidence="8" key="2">
    <citation type="submission" date="2020-09" db="EMBL/GenBank/DDBJ databases">
        <authorList>
            <person name="Kikuchi T."/>
        </authorList>
    </citation>
    <scope>NUCLEOTIDE SEQUENCE</scope>
    <source>
        <strain evidence="8">Ka4C1</strain>
    </source>
</reference>
<keyword evidence="5" id="KW-0687">Ribonucleoprotein</keyword>
<protein>
    <recommendedName>
        <fullName evidence="6">Small ribosomal subunit protein mS23</fullName>
    </recommendedName>
</protein>
<evidence type="ECO:0000313" key="11">
    <source>
        <dbReference type="WBParaSite" id="BXY_0224300.1"/>
    </source>
</evidence>
<dbReference type="PANTHER" id="PTHR15925:SF2">
    <property type="entry name" value="SMALL RIBOSOMAL SUBUNIT PROTEIN MS23"/>
    <property type="match status" value="1"/>
</dbReference>
<dbReference type="WBParaSite" id="BXY_0224300.1">
    <property type="protein sequence ID" value="BXY_0224300.1"/>
    <property type="gene ID" value="BXY_0224300"/>
</dbReference>
<comment type="subcellular location">
    <subcellularLocation>
        <location evidence="1">Mitochondrion</location>
    </subcellularLocation>
</comment>
<evidence type="ECO:0000256" key="1">
    <source>
        <dbReference type="ARBA" id="ARBA00004173"/>
    </source>
</evidence>
<dbReference type="Pfam" id="PF10484">
    <property type="entry name" value="MRP-S23"/>
    <property type="match status" value="1"/>
</dbReference>
<evidence type="ECO:0000313" key="8">
    <source>
        <dbReference type="EMBL" id="CAD5232080.1"/>
    </source>
</evidence>
<dbReference type="Proteomes" id="UP000095284">
    <property type="component" value="Unplaced"/>
</dbReference>
<keyword evidence="10" id="KW-1185">Reference proteome</keyword>
<dbReference type="OrthoDB" id="10012356at2759"/>
<gene>
    <name evidence="8" type="ORF">BXYJ_LOCUS12171</name>
</gene>
<evidence type="ECO:0000256" key="3">
    <source>
        <dbReference type="ARBA" id="ARBA00022980"/>
    </source>
</evidence>
<evidence type="ECO:0000256" key="4">
    <source>
        <dbReference type="ARBA" id="ARBA00023128"/>
    </source>
</evidence>
<dbReference type="SMR" id="A0A1I7RNF7"/>
<dbReference type="AlphaFoldDB" id="A0A1I7RNF7"/>
<proteinExistence type="inferred from homology"/>